<comment type="caution">
    <text evidence="2">The sequence shown here is derived from an EMBL/GenBank/DDBJ whole genome shotgun (WGS) entry which is preliminary data.</text>
</comment>
<name>A0A9X3YH66_9GAMM</name>
<protein>
    <submittedName>
        <fullName evidence="2">Uncharacterized protein</fullName>
    </submittedName>
</protein>
<dbReference type="Proteomes" id="UP001139971">
    <property type="component" value="Unassembled WGS sequence"/>
</dbReference>
<dbReference type="RefSeq" id="WP_263543438.1">
    <property type="nucleotide sequence ID" value="NZ_JAOVZO020000003.1"/>
</dbReference>
<evidence type="ECO:0000313" key="2">
    <source>
        <dbReference type="EMBL" id="MDC8012187.1"/>
    </source>
</evidence>
<sequence>MDSLIRQLLDGVDLSDPDAVWTVFWRLMDMVDWWLLIAITLVGIVGGGLIGWRRGTFWRDVALGAALGPLGWIVSFVLPARVRTCLACGHRNSAGSATCTRCGDALPPVR</sequence>
<keyword evidence="3" id="KW-1185">Reference proteome</keyword>
<organism evidence="2 3">
    <name type="scientific">Tahibacter soli</name>
    <dbReference type="NCBI Taxonomy" id="2983605"/>
    <lineage>
        <taxon>Bacteria</taxon>
        <taxon>Pseudomonadati</taxon>
        <taxon>Pseudomonadota</taxon>
        <taxon>Gammaproteobacteria</taxon>
        <taxon>Lysobacterales</taxon>
        <taxon>Rhodanobacteraceae</taxon>
        <taxon>Tahibacter</taxon>
    </lineage>
</organism>
<accession>A0A9X3YH66</accession>
<evidence type="ECO:0000256" key="1">
    <source>
        <dbReference type="SAM" id="Phobius"/>
    </source>
</evidence>
<gene>
    <name evidence="2" type="ORF">OD750_006460</name>
</gene>
<evidence type="ECO:0000313" key="3">
    <source>
        <dbReference type="Proteomes" id="UP001139971"/>
    </source>
</evidence>
<keyword evidence="1" id="KW-0472">Membrane</keyword>
<reference evidence="2" key="1">
    <citation type="submission" date="2023-02" db="EMBL/GenBank/DDBJ databases">
        <title>Tahibacter soli sp. nov. isolated from soil.</title>
        <authorList>
            <person name="Baek J.H."/>
            <person name="Lee J.K."/>
            <person name="Choi D.G."/>
            <person name="Jeon C.O."/>
        </authorList>
    </citation>
    <scope>NUCLEOTIDE SEQUENCE</scope>
    <source>
        <strain evidence="2">BL</strain>
    </source>
</reference>
<feature type="transmembrane region" description="Helical" evidence="1">
    <location>
        <begin position="33"/>
        <end position="52"/>
    </location>
</feature>
<keyword evidence="1" id="KW-1133">Transmembrane helix</keyword>
<proteinExistence type="predicted"/>
<keyword evidence="1" id="KW-0812">Transmembrane</keyword>
<dbReference type="EMBL" id="JAOVZO020000003">
    <property type="protein sequence ID" value="MDC8012187.1"/>
    <property type="molecule type" value="Genomic_DNA"/>
</dbReference>
<dbReference type="AlphaFoldDB" id="A0A9X3YH66"/>